<protein>
    <submittedName>
        <fullName evidence="1">Sel1 repeat family protein</fullName>
    </submittedName>
</protein>
<comment type="caution">
    <text evidence="1">The sequence shown here is derived from an EMBL/GenBank/DDBJ whole genome shotgun (WGS) entry which is preliminary data.</text>
</comment>
<keyword evidence="2" id="KW-1185">Reference proteome</keyword>
<proteinExistence type="predicted"/>
<dbReference type="InterPro" id="IPR006597">
    <property type="entry name" value="Sel1-like"/>
</dbReference>
<dbReference type="Gene3D" id="1.25.40.10">
    <property type="entry name" value="Tetratricopeptide repeat domain"/>
    <property type="match status" value="1"/>
</dbReference>
<dbReference type="EMBL" id="JAFEMC010000003">
    <property type="protein sequence ID" value="MBM6577028.1"/>
    <property type="molecule type" value="Genomic_DNA"/>
</dbReference>
<gene>
    <name evidence="1" type="ORF">ILT43_11635</name>
</gene>
<reference evidence="1 2" key="1">
    <citation type="submission" date="2020-12" db="EMBL/GenBank/DDBJ databases">
        <title>Sphingomonas sp.</title>
        <authorList>
            <person name="Kim M.K."/>
        </authorList>
    </citation>
    <scope>NUCLEOTIDE SEQUENCE [LARGE SCALE GENOMIC DNA]</scope>
    <source>
        <strain evidence="1 2">BT552</strain>
    </source>
</reference>
<accession>A0ABS2D7W7</accession>
<dbReference type="InterPro" id="IPR011990">
    <property type="entry name" value="TPR-like_helical_dom_sf"/>
</dbReference>
<name>A0ABS2D7W7_9SPHN</name>
<dbReference type="Proteomes" id="UP000763641">
    <property type="component" value="Unassembled WGS sequence"/>
</dbReference>
<dbReference type="SMART" id="SM00671">
    <property type="entry name" value="SEL1"/>
    <property type="match status" value="2"/>
</dbReference>
<sequence>MTTPACPDFGVAALQCRAERGDKIAQLELGKAYEFGSDLEQNYTRAADLYRRAGAQVSGTTYVYSPPVGQSRGQVVAVRIGPDQTGLAEAKYRLGMLYRLGRGVEENHDRAAELINTALIEGYVVR</sequence>
<organism evidence="1 2">
    <name type="scientific">Sphingomonas longa</name>
    <dbReference type="NCBI Taxonomy" id="2778730"/>
    <lineage>
        <taxon>Bacteria</taxon>
        <taxon>Pseudomonadati</taxon>
        <taxon>Pseudomonadota</taxon>
        <taxon>Alphaproteobacteria</taxon>
        <taxon>Sphingomonadales</taxon>
        <taxon>Sphingomonadaceae</taxon>
        <taxon>Sphingomonas</taxon>
    </lineage>
</organism>
<evidence type="ECO:0000313" key="2">
    <source>
        <dbReference type="Proteomes" id="UP000763641"/>
    </source>
</evidence>
<dbReference type="SUPFAM" id="SSF81901">
    <property type="entry name" value="HCP-like"/>
    <property type="match status" value="1"/>
</dbReference>
<evidence type="ECO:0000313" key="1">
    <source>
        <dbReference type="EMBL" id="MBM6577028.1"/>
    </source>
</evidence>
<dbReference type="Pfam" id="PF08238">
    <property type="entry name" value="Sel1"/>
    <property type="match status" value="2"/>
</dbReference>